<keyword evidence="9 12" id="KW-0503">Monooxygenase</keyword>
<evidence type="ECO:0000313" key="14">
    <source>
        <dbReference type="EMBL" id="PON69780.1"/>
    </source>
</evidence>
<dbReference type="Proteomes" id="UP000237105">
    <property type="component" value="Unassembled WGS sequence"/>
</dbReference>
<name>A0A2P5D901_PARAD</name>
<dbReference type="GO" id="GO:0004497">
    <property type="term" value="F:monooxygenase activity"/>
    <property type="evidence" value="ECO:0007669"/>
    <property type="project" value="UniProtKB-KW"/>
</dbReference>
<evidence type="ECO:0000256" key="8">
    <source>
        <dbReference type="ARBA" id="ARBA00023004"/>
    </source>
</evidence>
<dbReference type="SUPFAM" id="SSF48264">
    <property type="entry name" value="Cytochrome P450"/>
    <property type="match status" value="1"/>
</dbReference>
<dbReference type="PRINTS" id="PR00463">
    <property type="entry name" value="EP450I"/>
</dbReference>
<comment type="caution">
    <text evidence="14">The sequence shown here is derived from an EMBL/GenBank/DDBJ whole genome shotgun (WGS) entry which is preliminary data.</text>
</comment>
<dbReference type="InterPro" id="IPR001128">
    <property type="entry name" value="Cyt_P450"/>
</dbReference>
<dbReference type="CDD" id="cd20642">
    <property type="entry name" value="CYP72"/>
    <property type="match status" value="1"/>
</dbReference>
<evidence type="ECO:0000256" key="11">
    <source>
        <dbReference type="PIRSR" id="PIRSR602401-1"/>
    </source>
</evidence>
<comment type="similarity">
    <text evidence="2 12">Belongs to the cytochrome P450 family.</text>
</comment>
<dbReference type="OrthoDB" id="1470350at2759"/>
<proteinExistence type="inferred from homology"/>
<keyword evidence="5 11" id="KW-0479">Metal-binding</keyword>
<dbReference type="InterPro" id="IPR017972">
    <property type="entry name" value="Cyt_P450_CS"/>
</dbReference>
<evidence type="ECO:0000256" key="5">
    <source>
        <dbReference type="ARBA" id="ARBA00022723"/>
    </source>
</evidence>
<dbReference type="PANTHER" id="PTHR24282:SF255">
    <property type="entry name" value="CYTOCHROME P450 72A11-RELATED"/>
    <property type="match status" value="1"/>
</dbReference>
<evidence type="ECO:0000256" key="10">
    <source>
        <dbReference type="ARBA" id="ARBA00023136"/>
    </source>
</evidence>
<dbReference type="Gene3D" id="1.10.630.10">
    <property type="entry name" value="Cytochrome P450"/>
    <property type="match status" value="1"/>
</dbReference>
<evidence type="ECO:0000256" key="7">
    <source>
        <dbReference type="ARBA" id="ARBA00023002"/>
    </source>
</evidence>
<dbReference type="InterPro" id="IPR002401">
    <property type="entry name" value="Cyt_P450_E_grp-I"/>
</dbReference>
<evidence type="ECO:0000313" key="15">
    <source>
        <dbReference type="Proteomes" id="UP000237105"/>
    </source>
</evidence>
<dbReference type="Pfam" id="PF00067">
    <property type="entry name" value="p450"/>
    <property type="match status" value="1"/>
</dbReference>
<protein>
    <submittedName>
        <fullName evidence="14">Cytochrome P450, E-class, group I</fullName>
    </submittedName>
</protein>
<dbReference type="InterPro" id="IPR050665">
    <property type="entry name" value="Cytochrome_P450_Monooxygen"/>
</dbReference>
<dbReference type="FunFam" id="1.10.630.10:FF:000029">
    <property type="entry name" value="Cytochrome P450 734A1"/>
    <property type="match status" value="1"/>
</dbReference>
<keyword evidence="7 12" id="KW-0560">Oxidoreductase</keyword>
<keyword evidence="8 11" id="KW-0408">Iron</keyword>
<comment type="cofactor">
    <cofactor evidence="11">
        <name>heme</name>
        <dbReference type="ChEBI" id="CHEBI:30413"/>
    </cofactor>
</comment>
<keyword evidence="6 13" id="KW-1133">Transmembrane helix</keyword>
<feature type="transmembrane region" description="Helical" evidence="13">
    <location>
        <begin position="6"/>
        <end position="29"/>
    </location>
</feature>
<dbReference type="STRING" id="3476.A0A2P5D901"/>
<accession>A0A2P5D901</accession>
<dbReference type="PRINTS" id="PR00385">
    <property type="entry name" value="P450"/>
</dbReference>
<organism evidence="14 15">
    <name type="scientific">Parasponia andersonii</name>
    <name type="common">Sponia andersonii</name>
    <dbReference type="NCBI Taxonomy" id="3476"/>
    <lineage>
        <taxon>Eukaryota</taxon>
        <taxon>Viridiplantae</taxon>
        <taxon>Streptophyta</taxon>
        <taxon>Embryophyta</taxon>
        <taxon>Tracheophyta</taxon>
        <taxon>Spermatophyta</taxon>
        <taxon>Magnoliopsida</taxon>
        <taxon>eudicotyledons</taxon>
        <taxon>Gunneridae</taxon>
        <taxon>Pentapetalae</taxon>
        <taxon>rosids</taxon>
        <taxon>fabids</taxon>
        <taxon>Rosales</taxon>
        <taxon>Cannabaceae</taxon>
        <taxon>Parasponia</taxon>
    </lineage>
</organism>
<evidence type="ECO:0000256" key="13">
    <source>
        <dbReference type="SAM" id="Phobius"/>
    </source>
</evidence>
<dbReference type="PROSITE" id="PS00086">
    <property type="entry name" value="CYTOCHROME_P450"/>
    <property type="match status" value="1"/>
</dbReference>
<evidence type="ECO:0000256" key="3">
    <source>
        <dbReference type="ARBA" id="ARBA00022617"/>
    </source>
</evidence>
<evidence type="ECO:0000256" key="2">
    <source>
        <dbReference type="ARBA" id="ARBA00010617"/>
    </source>
</evidence>
<evidence type="ECO:0000256" key="9">
    <source>
        <dbReference type="ARBA" id="ARBA00023033"/>
    </source>
</evidence>
<dbReference type="EMBL" id="JXTB01000054">
    <property type="protein sequence ID" value="PON69780.1"/>
    <property type="molecule type" value="Genomic_DNA"/>
</dbReference>
<evidence type="ECO:0000256" key="12">
    <source>
        <dbReference type="RuleBase" id="RU000461"/>
    </source>
</evidence>
<dbReference type="GO" id="GO:0020037">
    <property type="term" value="F:heme binding"/>
    <property type="evidence" value="ECO:0007669"/>
    <property type="project" value="InterPro"/>
</dbReference>
<evidence type="ECO:0000256" key="1">
    <source>
        <dbReference type="ARBA" id="ARBA00004167"/>
    </source>
</evidence>
<keyword evidence="4 13" id="KW-0812">Transmembrane</keyword>
<gene>
    <name evidence="14" type="ORF">PanWU01x14_085640</name>
</gene>
<keyword evidence="3 11" id="KW-0349">Heme</keyword>
<dbReference type="GO" id="GO:0016705">
    <property type="term" value="F:oxidoreductase activity, acting on paired donors, with incorporation or reduction of molecular oxygen"/>
    <property type="evidence" value="ECO:0007669"/>
    <property type="project" value="InterPro"/>
</dbReference>
<dbReference type="GO" id="GO:0005506">
    <property type="term" value="F:iron ion binding"/>
    <property type="evidence" value="ECO:0007669"/>
    <property type="project" value="InterPro"/>
</dbReference>
<keyword evidence="15" id="KW-1185">Reference proteome</keyword>
<dbReference type="InterPro" id="IPR036396">
    <property type="entry name" value="Cyt_P450_sf"/>
</dbReference>
<dbReference type="PANTHER" id="PTHR24282">
    <property type="entry name" value="CYTOCHROME P450 FAMILY MEMBER"/>
    <property type="match status" value="1"/>
</dbReference>
<dbReference type="GO" id="GO:0016020">
    <property type="term" value="C:membrane"/>
    <property type="evidence" value="ECO:0007669"/>
    <property type="project" value="UniProtKB-SubCell"/>
</dbReference>
<evidence type="ECO:0000256" key="4">
    <source>
        <dbReference type="ARBA" id="ARBA00022692"/>
    </source>
</evidence>
<comment type="subcellular location">
    <subcellularLocation>
        <location evidence="1">Membrane</location>
        <topology evidence="1">Single-pass membrane protein</topology>
    </subcellularLocation>
</comment>
<keyword evidence="10 13" id="KW-0472">Membrane</keyword>
<sequence length="520" mass="59906">MVELVSFGVVIILVIVTIWVLLVVNWIWLRPKKLERWLRQQGLSGKSYQISFGVSEEESNMRNEAESITLKVSDDVVPKISFSFDKNVKTYGKNCFAWAGTVLSVIIMNPEHLKDIFNNYNDFRKPYINFFIRYVADGIILDDGEKWAKRRKIINPAFHLAKLKNMLPAFDLSCSEMISQWEKLVCKEGGSCELDIWPYLQYLTADVISRTAFGSSYEKGTRIFELQREQAHTMTKAIQNSKNIPGWRFVPTKLHRRMKEIDNNVKALLKDMIKEREKAMKSGEANNDDLLSVLLESNLKEIQENKNMKKVNRLMSIDDIVRECKLFYFAGQETTSVLLVWAMVLLSVNPDWQARAREEVLEVFGTKKPDFDGISHLKIVTMILYEVLRLYPPVTTLLRVVEKKTQLGEMSLPSGIQIYVPTLLIQHDTELWGEDAKEFKPERFAEGVSKATKGQISFFPFGWGPRICIGQNFALIEAKLALSLILQHFRFELSPTYTHSPFVNVTLQPKHGAHIVLHKH</sequence>
<evidence type="ECO:0000256" key="6">
    <source>
        <dbReference type="ARBA" id="ARBA00022989"/>
    </source>
</evidence>
<reference evidence="15" key="1">
    <citation type="submission" date="2016-06" db="EMBL/GenBank/DDBJ databases">
        <title>Parallel loss of symbiosis genes in relatives of nitrogen-fixing non-legume Parasponia.</title>
        <authorList>
            <person name="Van Velzen R."/>
            <person name="Holmer R."/>
            <person name="Bu F."/>
            <person name="Rutten L."/>
            <person name="Van Zeijl A."/>
            <person name="Liu W."/>
            <person name="Santuari L."/>
            <person name="Cao Q."/>
            <person name="Sharma T."/>
            <person name="Shen D."/>
            <person name="Roswanjaya Y."/>
            <person name="Wardhani T."/>
            <person name="Kalhor M.S."/>
            <person name="Jansen J."/>
            <person name="Van den Hoogen J."/>
            <person name="Gungor B."/>
            <person name="Hartog M."/>
            <person name="Hontelez J."/>
            <person name="Verver J."/>
            <person name="Yang W.-C."/>
            <person name="Schijlen E."/>
            <person name="Repin R."/>
            <person name="Schilthuizen M."/>
            <person name="Schranz E."/>
            <person name="Heidstra R."/>
            <person name="Miyata K."/>
            <person name="Fedorova E."/>
            <person name="Kohlen W."/>
            <person name="Bisseling T."/>
            <person name="Smit S."/>
            <person name="Geurts R."/>
        </authorList>
    </citation>
    <scope>NUCLEOTIDE SEQUENCE [LARGE SCALE GENOMIC DNA]</scope>
    <source>
        <strain evidence="15">cv. WU1-14</strain>
    </source>
</reference>
<dbReference type="AlphaFoldDB" id="A0A2P5D901"/>
<feature type="binding site" description="axial binding residue" evidence="11">
    <location>
        <position position="468"/>
    </location>
    <ligand>
        <name>heme</name>
        <dbReference type="ChEBI" id="CHEBI:30413"/>
    </ligand>
    <ligandPart>
        <name>Fe</name>
        <dbReference type="ChEBI" id="CHEBI:18248"/>
    </ligandPart>
</feature>